<gene>
    <name evidence="2" type="ORF">FXN61_18980</name>
</gene>
<name>A0ABX1FIM6_9PSEU</name>
<keyword evidence="3" id="KW-1185">Reference proteome</keyword>
<proteinExistence type="predicted"/>
<dbReference type="Pfam" id="PF16263">
    <property type="entry name" value="DUF4917"/>
    <property type="match status" value="1"/>
</dbReference>
<evidence type="ECO:0000313" key="2">
    <source>
        <dbReference type="EMBL" id="NKE58780.1"/>
    </source>
</evidence>
<sequence>MCERHPDRGQARYRDSVLSTRQGRGREVAGRPARLSQYHQAEEHWGGECLGTVQDHSWEGIVASTATQTAKLEKWFDVEDRTEWPTLLVGNGASVNLWGDFAYPSLYERANLSAVAEAVFSDLGVTNFETVLEAIHHAHVVVEALGNSTKEIDAQYEHVRDALFGAVHDVHVGWSQFTDDRFDKIASVIQDHDAVYTTNYDVCMYWARVDAVNRITRRTVIDFFWSTGHTFDSENVEVRGRTAMYHLHGAIHLWQDDRGNNGKWTSANDGNLLSLARNYSPGSSKWPLFVSEGSSRAKLQTIGRSPYLSFCLDSLRNDHHNTVVFGHSLGEQDKHIVAALNEGDPREVAVSIYPRSTDQWIIQEKARITELLGENKVRFFDSTTHPLGDPSLTIQKSPSQV</sequence>
<protein>
    <submittedName>
        <fullName evidence="2">DUF4917 family protein</fullName>
    </submittedName>
</protein>
<reference evidence="2 3" key="1">
    <citation type="submission" date="2019-08" db="EMBL/GenBank/DDBJ databases">
        <title>Lentzea from Indian Himalayas.</title>
        <authorList>
            <person name="Mandal S."/>
            <person name="Mallick Gupta A."/>
            <person name="Maiti P.K."/>
            <person name="Sarkar J."/>
            <person name="Mandal S."/>
        </authorList>
    </citation>
    <scope>NUCLEOTIDE SEQUENCE [LARGE SCALE GENOMIC DNA]</scope>
    <source>
        <strain evidence="2 3">PSKA42</strain>
    </source>
</reference>
<comment type="caution">
    <text evidence="2">The sequence shown here is derived from an EMBL/GenBank/DDBJ whole genome shotgun (WGS) entry which is preliminary data.</text>
</comment>
<evidence type="ECO:0000256" key="1">
    <source>
        <dbReference type="SAM" id="MobiDB-lite"/>
    </source>
</evidence>
<feature type="region of interest" description="Disordered" evidence="1">
    <location>
        <begin position="1"/>
        <end position="29"/>
    </location>
</feature>
<accession>A0ABX1FIM6</accession>
<evidence type="ECO:0000313" key="3">
    <source>
        <dbReference type="Proteomes" id="UP001515943"/>
    </source>
</evidence>
<dbReference type="EMBL" id="VSRL01000064">
    <property type="protein sequence ID" value="NKE58780.1"/>
    <property type="molecule type" value="Genomic_DNA"/>
</dbReference>
<organism evidence="2 3">
    <name type="scientific">Lentzea indica</name>
    <dbReference type="NCBI Taxonomy" id="2604800"/>
    <lineage>
        <taxon>Bacteria</taxon>
        <taxon>Bacillati</taxon>
        <taxon>Actinomycetota</taxon>
        <taxon>Actinomycetes</taxon>
        <taxon>Pseudonocardiales</taxon>
        <taxon>Pseudonocardiaceae</taxon>
        <taxon>Lentzea</taxon>
    </lineage>
</organism>
<dbReference type="Proteomes" id="UP001515943">
    <property type="component" value="Unassembled WGS sequence"/>
</dbReference>
<dbReference type="InterPro" id="IPR032581">
    <property type="entry name" value="DUF4917"/>
</dbReference>
<feature type="compositionally biased region" description="Basic and acidic residues" evidence="1">
    <location>
        <begin position="1"/>
        <end position="15"/>
    </location>
</feature>